<proteinExistence type="predicted"/>
<dbReference type="STRING" id="1002526.SAMN05216578_10663"/>
<dbReference type="PANTHER" id="PTHR17985:SF8">
    <property type="entry name" value="TRANSPORT AND GOLGI ORGANIZATION PROTEIN 2 HOMOLOG"/>
    <property type="match status" value="1"/>
</dbReference>
<dbReference type="RefSeq" id="WP_090539087.1">
    <property type="nucleotide sequence ID" value="NZ_FOYD01000006.1"/>
</dbReference>
<protein>
    <submittedName>
        <fullName evidence="1">Uncharacterized conserved protein, contains NRDE domain</fullName>
    </submittedName>
</protein>
<reference evidence="1 2" key="1">
    <citation type="submission" date="2016-10" db="EMBL/GenBank/DDBJ databases">
        <authorList>
            <person name="de Groot N.N."/>
        </authorList>
    </citation>
    <scope>NUCLEOTIDE SEQUENCE [LARGE SCALE GENOMIC DNA]</scope>
    <source>
        <strain evidence="1 2">JCM 18415</strain>
    </source>
</reference>
<dbReference type="Pfam" id="PF05742">
    <property type="entry name" value="TANGO2"/>
    <property type="match status" value="1"/>
</dbReference>
<dbReference type="OrthoDB" id="4380123at2"/>
<dbReference type="AlphaFoldDB" id="A0A1I6BT53"/>
<sequence length="250" mass="27385">MCLIAFAWQLSGRPLLLLGNRDEFHARPTRPATFWNEEGHPELLAGKDLEAGGTWLGVTRSGRFAALTNIRSPGARRGPRSRGSLVLGYLTGRSAPEDYLNALVDDLAGYAGFNLLVGNMQQLWYLNSDEARPQALTPGLYGLSNAALNSPWPKLQALRQGLDQHLDSESDSDALLGLLRDSREYPDEQLPDSGVGLEWERRLSATFIRGEDYGTRASSLLAIDADGSITFVERNFGPNGQELGESGWIL</sequence>
<evidence type="ECO:0000313" key="2">
    <source>
        <dbReference type="Proteomes" id="UP000242815"/>
    </source>
</evidence>
<dbReference type="PANTHER" id="PTHR17985">
    <property type="entry name" value="SER/THR-RICH PROTEIN T10 IN DGCR REGION"/>
    <property type="match status" value="1"/>
</dbReference>
<organism evidence="1 2">
    <name type="scientific">Halopseudomonas formosensis</name>
    <dbReference type="NCBI Taxonomy" id="1002526"/>
    <lineage>
        <taxon>Bacteria</taxon>
        <taxon>Pseudomonadati</taxon>
        <taxon>Pseudomonadota</taxon>
        <taxon>Gammaproteobacteria</taxon>
        <taxon>Pseudomonadales</taxon>
        <taxon>Pseudomonadaceae</taxon>
        <taxon>Halopseudomonas</taxon>
    </lineage>
</organism>
<dbReference type="InterPro" id="IPR008551">
    <property type="entry name" value="TANGO2"/>
</dbReference>
<dbReference type="Proteomes" id="UP000242815">
    <property type="component" value="Unassembled WGS sequence"/>
</dbReference>
<name>A0A1I6BT53_9GAMM</name>
<evidence type="ECO:0000313" key="1">
    <source>
        <dbReference type="EMBL" id="SFQ84102.1"/>
    </source>
</evidence>
<gene>
    <name evidence="1" type="ORF">SAMN05216578_10663</name>
</gene>
<dbReference type="EMBL" id="FOYD01000006">
    <property type="protein sequence ID" value="SFQ84102.1"/>
    <property type="molecule type" value="Genomic_DNA"/>
</dbReference>
<accession>A0A1I6BT53</accession>